<dbReference type="AlphaFoldDB" id="A0A903VUG5"/>
<accession>A0A903VUG5</accession>
<keyword evidence="3" id="KW-1185">Reference proteome</keyword>
<organism evidence="2 3">
    <name type="scientific">Aedes aegypti</name>
    <name type="common">Yellowfever mosquito</name>
    <name type="synonym">Culex aegypti</name>
    <dbReference type="NCBI Taxonomy" id="7159"/>
    <lineage>
        <taxon>Eukaryota</taxon>
        <taxon>Metazoa</taxon>
        <taxon>Ecdysozoa</taxon>
        <taxon>Arthropoda</taxon>
        <taxon>Hexapoda</taxon>
        <taxon>Insecta</taxon>
        <taxon>Pterygota</taxon>
        <taxon>Neoptera</taxon>
        <taxon>Endopterygota</taxon>
        <taxon>Diptera</taxon>
        <taxon>Nematocera</taxon>
        <taxon>Culicoidea</taxon>
        <taxon>Culicidae</taxon>
        <taxon>Culicinae</taxon>
        <taxon>Aedini</taxon>
        <taxon>Aedes</taxon>
        <taxon>Stegomyia</taxon>
    </lineage>
</organism>
<reference evidence="2" key="2">
    <citation type="submission" date="2022-10" db="UniProtKB">
        <authorList>
            <consortium name="EnsemblMetazoa"/>
        </authorList>
    </citation>
    <scope>IDENTIFICATION</scope>
    <source>
        <strain evidence="2">LVP_AGWG</strain>
    </source>
</reference>
<dbReference type="Proteomes" id="UP000008820">
    <property type="component" value="Chromosome 2"/>
</dbReference>
<feature type="chain" id="PRO_5037066580" evidence="1">
    <location>
        <begin position="18"/>
        <end position="74"/>
    </location>
</feature>
<name>A0A903VUG5_AEDAE</name>
<feature type="signal peptide" evidence="1">
    <location>
        <begin position="1"/>
        <end position="17"/>
    </location>
</feature>
<proteinExistence type="predicted"/>
<reference evidence="2 3" key="1">
    <citation type="submission" date="2017-06" db="EMBL/GenBank/DDBJ databases">
        <title>Aedes aegypti genome working group (AGWG) sequencing and assembly.</title>
        <authorList>
            <consortium name="Aedes aegypti Genome Working Group (AGWG)"/>
            <person name="Matthews B.J."/>
        </authorList>
    </citation>
    <scope>NUCLEOTIDE SEQUENCE [LARGE SCALE GENOMIC DNA]</scope>
    <source>
        <strain evidence="2 3">LVP_AGWG</strain>
    </source>
</reference>
<sequence length="74" mass="8009">MFKYVIVVLALIAAAFAAPKPILLAAPASYSYSERFDRPAAATTFYSLPYAGYQTAYQAPLAYPAAYPAAYAYL</sequence>
<evidence type="ECO:0000313" key="2">
    <source>
        <dbReference type="EnsemblMetazoa" id="AAEL029075-PA"/>
    </source>
</evidence>
<keyword evidence="1" id="KW-0732">Signal</keyword>
<evidence type="ECO:0000313" key="3">
    <source>
        <dbReference type="Proteomes" id="UP000008820"/>
    </source>
</evidence>
<evidence type="ECO:0000256" key="1">
    <source>
        <dbReference type="SAM" id="SignalP"/>
    </source>
</evidence>
<dbReference type="EnsemblMetazoa" id="AAEL029075-RA">
    <property type="protein sequence ID" value="AAEL029075-PA"/>
    <property type="gene ID" value="AAEL029075"/>
</dbReference>
<protein>
    <submittedName>
        <fullName evidence="2">Uncharacterized protein</fullName>
    </submittedName>
</protein>